<feature type="region of interest" description="Disordered" evidence="6">
    <location>
        <begin position="3253"/>
        <end position="3288"/>
    </location>
</feature>
<dbReference type="PANTHER" id="PTHR45080">
    <property type="entry name" value="CONTACTIN 5"/>
    <property type="match status" value="1"/>
</dbReference>
<feature type="coiled-coil region" evidence="5">
    <location>
        <begin position="3040"/>
        <end position="3067"/>
    </location>
</feature>
<dbReference type="InterPro" id="IPR013098">
    <property type="entry name" value="Ig_I-set"/>
</dbReference>
<feature type="compositionally biased region" description="Polar residues" evidence="6">
    <location>
        <begin position="6082"/>
        <end position="6100"/>
    </location>
</feature>
<feature type="region of interest" description="Disordered" evidence="6">
    <location>
        <begin position="6070"/>
        <end position="6100"/>
    </location>
</feature>
<dbReference type="Pfam" id="PF07679">
    <property type="entry name" value="I-set"/>
    <property type="match status" value="13"/>
</dbReference>
<keyword evidence="1" id="KW-0732">Signal</keyword>
<keyword evidence="2" id="KW-0677">Repeat</keyword>
<dbReference type="FunFam" id="2.60.40.10:FF:000032">
    <property type="entry name" value="palladin isoform X1"/>
    <property type="match status" value="1"/>
</dbReference>
<name>A0A1I8ETT7_WUCBA</name>
<feature type="domain" description="Ig-like" evidence="7">
    <location>
        <begin position="792"/>
        <end position="880"/>
    </location>
</feature>
<dbReference type="PROSITE" id="PS50835">
    <property type="entry name" value="IG_LIKE"/>
    <property type="match status" value="13"/>
</dbReference>
<dbReference type="InterPro" id="IPR003598">
    <property type="entry name" value="Ig_sub2"/>
</dbReference>
<sequence length="6458" mass="736717">MDEREKSHYKNASTSQDSLKMEIIEDGNWTNVKTIQQNEPIAHSSTLDKNDKDAVISYSTNREKVYHKNAGTIEEIHVLESSGRTTRDFAEEHWSSEIKSYVMPEPPKFIQVIKAFRVLATDTLTLVVEVQSDPPAIFEWFCNDRPIQQNRRKFKARHGINITTLTVEGPEQGVYKCTARNPVGISTTYGYVTVNAPPSYKTWLEQTHEVNEEMNMEIVDKENIQITTDMPPKFIQQIPNLTLRPGTEALIDVEVEASPPAKFTWYVNGVQFRDTVGQIEVYYPIANRCIARFPIPQKGEYKVIAENRAGKEHSIGYIDIKSEVMHHQTQLPPLPNDHIYHHSSHVESEHREIPLLQGRGRASSVSRVIDYYEESSYYQRSTSLPRQIDYPYEIKKTTEIIRKRKDDSEQQQQQQQRKEERHRKQQYSSLKELVETKEEQLLQTVKRRRYSETTQHLLPQKPIFTSKLPVEIAIGSDDDLVLNVDFKAIPRADVKWNVNGFELKDSKKVTIVNENDHSTLIVRSPIRYGRYNVTIMNEHGTSNQSTRVHYDVNRQDEKMIKKQSYHFESNENTEHPIAATITTTELVDGWELIDEQQRSSKSADSFETVKYVETIRAATEGYQIPTPTPHDEAFTSRQSFHSSTYNTRQNEEIIDGRSTTNYETSKIPPQLLPKPIIPIIHEPLERVNVSEISHASPYTEKRYEEVTSGISKTIYEAPQASLLSSKFTEPMLDTTTFTQQKYEEVNGMENGYEIINDNISSTKTKLQNEIDIEKKTFRIPVNRVPEPIPKYPFILKQPEPEIRLKAGEKLVLESKVDSSPASQFKWYQNNFEVRPSSSVIIDSSAVNESRVTFLKPISGTYKMVASNIHGSCSSTTRVITEVTEDWTTESTVSVIRSVPEKLESKYQLVKRSHKTTRDDLPKAPRIVEAFAPILKIANNEPLTLRVTADAIPEAEFRWMLNNFEVRPSQTVTIEHLGLNISQATFHNPISGRYEVIATNVLGQDSCSGKVIVDYAEEEQIVPIQPIIRPIIPKIPVFIKALPGETQLYLDEQEFRLSVSVHGEQPITFRWFADGSLLSNSVEHQMINDLENSTLVVRKQIVCDVDYAVEVSNTYGAVWSETTVRPPSPTTSSTASTATSVESSLIEVNDTQPSSPRYTIILADKYLQQNDEFTAHVAINVECSPCEFFWTLNGRDIRTIPGFHIESTFYESTIYVKSMLSKQSGELSVVASNKYVREKSYEFISEIETIPAERPPRIVLPLRPSVFRAGESLELRCRVDGLPRPEVFWTKDGIRIDDEMIEKELIILQYPDGRHELINPHCKPEDAGLYQLTARNIHGSTNTSAYIHVEKKEIVETTTTEARGEIHEVIHGGVSKPRFSKVISKQYEDDMIVSCKVISEIPAVVSWFKDGQRLYQTYKYRMQKLSDNTYTLTICNVDKWDEGSYTCRAENAYGSSETSMFMRPFVKTREISEEILVEENDSEVIGLQDNIGYVKKKYTDTTVKVSVEPEVSGSQEVYSHTAELRKTEAEYKLLVKVAEIVASKLVAKVIIDEAINVALRRMNVVAVESSEEEEFESINEQQPCPPRFETNIECYTVDIGDAVVLHTDIGGYPQPNVEWYFGEQKLEQSEQIEVKYVNHQAILKIKNVEKKHEGIYYCHAENDYGKTVLPCNLRVTDTTNDWSESTHKMTRTPLIYTLSETEAEVSSNVHVTHAAESYDHYFSTIQPETFALGYSCLASTSKIHDDSVIITRELMQKMIEREQEVAEVMLNVNVERTPSTFKHDTRILQSTDESVTICQREPQSTRAEEVIQTNDILLIGDQRVLQQHQFVVNAIATVVFEKPPQRALHEITCLYDDKAYVSKEKVHAVSTIDLKRIEIVNELISTIMATEEKFREAYAEANVDVRCPDAIFDHFIKVVESEQEHLSIHLVAPILVRNLATSDFHLQQKSESLHAESVFIEYPRKNATAEQRIVILQSSFQKFSEAITWNLKKISKETTEDDVTVAHATIKVYKPEEIGEYVTTVVDTRRMVPELLAIAAAASKLKLTSVFVTFTKKGDVAHQALVIEYESFVEDEATLNVAMLTAPGFHSKQESIWSYEKKYEKSEETEANVIAVFVEVNATCPNQMIELIASVCLPPTVHGITDLTHSSQPFEPPSISWSESSSTGLFQVPKFIKTLENTTAIVGQCHQFKCIVSGTPAPVIRWYVDGDIIHNSDIYQIIYEDGVCILKIREVAIEDEGEYNCEATNDAGRAITKCFLQTITEADVLKYQQQSIIENIVYSNNGRNNNNNNDNCAFVDNSSSSNINGIMYQNHNDSCNSLGEVNGNHRKQFLIVNYEFARNEPVSAETAVIVTRYIAPQKRLPKNLASEERSFNISVFLPNAAVKCDFVWASINCETVALHLKLSHQTNDFMIQNFLPQQIEEAYLLLSVRKLIFENVSFAICQPWEEILLLKKSENAFAWDNEFCRSQKLRLEIFIKNSTENICSKNELMENIAMQMLVDTVREDDATNLTIQEKSIPQMKESVSELEIARNEQNIRYKDEEEEESGIPIILEKVTCKKEDDADIPLSDDNNQFKHKLFRHTSEVSEVYPGISSKTLAAIQRYVDELFDFGSAVPVPTISTDTSIYKQNDINKLDTTGDQMENDLFKDFANDDYLNDSFCQKLEYIEAVQDLPIPELTSASSHLAENVAPSDLNSNPNFKNMVLSKESIEPDPIMVTRSLTCEVDYNSDDNSRQNLSNRESKGSYTKLDACNSLNTLDNIQLHSHLTTETYPLYFTSSIESTDAAATFDASEEFEVFTASTNPKHNESYSTSLPMPLSECNHCVLEVDYTKSSIVNPEIVDGSTSNTKISGKESLSTHSPAANELLSKIKVIDEVCREIENEIEMKTEDNEEVLQIERAIYDISERIEHQQSLTEAQAEASEELLKTILENIIKNIGQNSITKTIAAYKRPVVLLREKLTDLEETLKREELEFNESSMKRSIPEVQSTLSKSFSVEDECVKSIEECSIEREIRGASLCTLQEIGSINKQEIRKMTPLTSNIKEQLQSLECMLGEVEEEAEDEEGMKELTDATAAAETETIFPVYTDAKQHEVHNILMQINNEISIIKRCCQRNISKTSIDAAVGLLHKVRNNVSSMIDLISVYRKRLGKKSSTEKGLNREESEVINAIVKLFSLSDKFGKQLSESENSQISTYDDAIFDDKNKTLEEIRIDPLWTAVSESTINKDEVFSSNSIDPQANSFSLHSVQEAIPVRPPRKSREMSQQGVSSPLSPPPIPPFRMKKQRPKSCDNYGNSLIRPSSSDMPNYHPMPIMTTNIQTEDEKVLQLDDIDYVDDCSKLMNFTNMNDLSVSIPKQKSETFDERNISYEGIIKKGKSFYNCSYIWPSKEAYHILLEIFDESNSIQLLCEDSDYAPESSIDKIEEETDETLLQTFEDLSDMNIRKAETITENATKLDENFSLLKDERKDEKNSTIFEFDENYNENTSKYQVCLDRNINENSKSIDNLRMIANVDMQEINNDIEDGEESDITATSTLESTTTGLSNRITQNLLNKCDTDDVNYLDNYKRRVIVVCESDAEQMSDEITINICYKKPSNKLKVVAILSPEIGAKAEAYTVIGEDFDVLVEQPDEAQDLTVNILDHISDSISLDLMLPNTVEVDLSLKHSEQYEGILSYQIENLIDSGTDEERRSMTSDNDHYHHSSKATGDKEQRTGIFVNIIARSMHDIARASLEEIPWGEVSMYVVMQPIMTRSKTDSETRNSLIQNVTVSESNETEKRSLHSHESVCSLSQQSFDWSEFGDRNTNGQNFNIPSYVVREGSTATITCEFNNFLTPGSVIDWFKGKNLMEIIPGKTDRISHDLLEVLVISHVNLMDGDIYSIRVNDMIYPIACLIIENANAASFEKLNDDNVHFISPPQTLFVMEGQPSIISCQVNSIDQKIEWCKDNKKWITENERIRLEADQFGFHRLIIDKSELDDQGTYYAFLGDHFTTVTLVVEERIDEREVTINALGTDTEEDDYREYLVPLGSTATIACELENTDEVQELVWRKDGKQIEFTGDEKVEHVVNGLKHYLVIHDTEADDSACYSISINNMEFKIAHLLVSNYATPIDREYSSQIRVEESLVPIGSAATIHCETITQQYSLDWRKNLRPIVQDERIERKDTADGFEHSLTIYSVRKSDEGEYGVVIKDSYTAVTKITVIESREQISTKHFDISLHPTTTTMINEGYPQLHDVINLQQAQTMESYQLCNMEEYFDLRFSMQSYEIPVIVNEKRLISISYLSHELSIQSVDNEFHIHREPSYATSNDLTFMEVTMIECNFVTTNVHFQFTSSTSISYAIAEAVVLTLIAQQSAQIHLSSQFTQLTISFIKSLDVRQLTVVTNLREKIVEKLGIKLDDRWVKLDVILLSPMQNIAMDITNKIPRMIALEMDFVALIFEKCNEIITFNKASECEFTDAVMLTKSIIYPEKITRQFTMNVVWLEFIAVYKVPQIFDTTIGINVTQKEIFHLQCNASKANTTDEIFTVCGPIQQQNIAVIVPEILFASTDANYIDSMSSLELILMSHMDENLLVIKEIPLIRMEMISMQLMASVLENENMEVRTFVKPLVSSYVCQRHFVDSVTKLEMELWSQIKCDICVSVNFRTREIERLSTTFSGSTTEYFDLSTAFNIQPEMDTVIATLLTTAPKITEKAIGLFSDATISEILECSSQVKWEFYADAILLIPRKDIHMANFRASTFENLHVIISFEVQSQESNTTMTLLKRAPIIVEKINFMFSDDLIEETMEFRSQNMHNLEVELEIFTARKDNLIKNIKGVEFEEKNIVAIIEVQPEKEDLEFILLTPISALVEQISRSFSDNVVNLITELHVQSDFHTYNDIMIARICALQMYLKASEEESTTVIAKFCVQDEIENIMATLLMQIPAVTERIDRRFSDRLMKFVVELWSKICREAFVDAKIYIARNDELQIQLKASSIEDTHISIVLEEYPKVEELEVNLLEFVRADTYKLNRFFSYKTVNLIATLWYQTQSCYADINIPIKRNDSNQICLQASSEECLSILTSFEVLPQQRDEYFEIVIAMHETAEAWIEATKEENFDIERCFDVESEAHCAASLLIVQKEKQMINVQASSIENIEIYTSFEICPEEELAWITITSEQIIAITEKRYSDEITKLDIEIYYDAVNHETVKADLIESKLSIWKSSSYKIYDDRSLRLFANEFVEEIINTTYEYIMQQFEENICIMIELSQNPTIQSCQIDLQNIYQSKQAMEENEMGRLWSHIQLNVGFYQHLDLTRSAQISDSVFILRKNIYEEDESTDELSTSSSTQTAPQFAKKLNEIYEIEEFTTHLFKCIIYGTPAPQVRWYRNEQAITPSDNITEIAEDGIYILEINSIDRSWNGNLVCEAENAIGTVRTHSIIHVQRSEESSSISSASIGGQLPIIHLPLNSEIHAKKGENVQLKCIISGSPLPSVQWKRNDAIIENNEHYLTICDDGICILHILNVTEEDNAIFSCTAMNMFGSAKTESRIIVEEEAHLASTSNIKEEESPTTRSSVDDHTIGEISMLSMSSQDSLTTQFQIPQFTLPLHDITIENRGELQLKCIVTGEPMPTIRWSCNGKEIQADNRNIFTVYEDGIVILKIINGDKEGLYVCEARNGIGSAQTRSFVSIHDAEVLLTTAMELKDTMESAEVVVLSVSTSKFCSTADVNEKRNEIIEQDQEGRKLKKAFGEEEITTDQYVTTGTLNYLIEAEAMTIRVMSYKLSAYAKVKAKSKKLKEEELFKIIIEEDVVCTRTYLRVVERNARQLWTFQGHTTERPSYWSREVINERIEFEKIFQNDELHEFLEDKDIIERYVQLLKTTETSESSEECETRFKLRQIGGSHETLEKRQLEIHEEQTGTLAEDTGVFTVVHCVANAMRHAVEAYVIHITRYKYKATFDIRPALYQTVASDNEFEASIEDSVKRQKYFQHSILKGPHFIQSFAIFEEGFNTGLRCSVYGLPIPHIRISHNGCPILRNNRFFHVIYKNGVISLYMQHILEGHYICEAVNVAGRAIIECFIRVEEEWNEKQHRKIRRIRVENASKTTKSTEKSSQNNETIQTSTTQYEYEQSKQISGAMESVENIEETLTEHHMQSQQLLIEDVGKITKTKEDSKTEICKEINKDIFIKRNPTISSIDVFVIENIYDRTEPEIPKVSEQEITKLVNAAKPSINNHEEIMYATADHEIAYHDTFLPSEMNEEVEQVKDRDKKDKIIGVSNVDLPSQSVSASITLKNEAKMEQPPDETAVEAKKKIVEEKAEIVVTDIKKQITTTGIELYLEKPLEHAAIAERAAEELREMENNLSFQTKLQHETTGVSVVSVTSESIQGSAPLAKATKMQQPTEEELREMETNLNLEKHSEQETINVSAFSIASEPAQASVCLEKVAKIQQPIEAIEVEKQEKEDLQTAAIELRGIETNPNLEKHLEHEVVD</sequence>
<evidence type="ECO:0000256" key="2">
    <source>
        <dbReference type="ARBA" id="ARBA00022737"/>
    </source>
</evidence>
<dbReference type="InterPro" id="IPR050958">
    <property type="entry name" value="Cell_Adh-Cytoskel_Orgn"/>
</dbReference>
<feature type="domain" description="Ig-like" evidence="7">
    <location>
        <begin position="4106"/>
        <end position="4194"/>
    </location>
</feature>
<keyword evidence="4" id="KW-0393">Immunoglobulin domain</keyword>
<feature type="domain" description="Ig-like" evidence="7">
    <location>
        <begin position="3814"/>
        <end position="3904"/>
    </location>
</feature>
<feature type="domain" description="Ig-like" evidence="7">
    <location>
        <begin position="5322"/>
        <end position="5422"/>
    </location>
</feature>
<feature type="domain" description="Ig-like" evidence="7">
    <location>
        <begin position="4025"/>
        <end position="4096"/>
    </location>
</feature>
<organism evidence="8">
    <name type="scientific">Wuchereria bancrofti</name>
    <dbReference type="NCBI Taxonomy" id="6293"/>
    <lineage>
        <taxon>Eukaryota</taxon>
        <taxon>Metazoa</taxon>
        <taxon>Ecdysozoa</taxon>
        <taxon>Nematoda</taxon>
        <taxon>Chromadorea</taxon>
        <taxon>Rhabditida</taxon>
        <taxon>Spirurina</taxon>
        <taxon>Spiruromorpha</taxon>
        <taxon>Filarioidea</taxon>
        <taxon>Onchocercidae</taxon>
        <taxon>Wuchereria</taxon>
    </lineage>
</organism>
<evidence type="ECO:0000256" key="5">
    <source>
        <dbReference type="SAM" id="Coils"/>
    </source>
</evidence>
<feature type="coiled-coil region" evidence="5">
    <location>
        <begin position="2864"/>
        <end position="2898"/>
    </location>
</feature>
<evidence type="ECO:0000256" key="6">
    <source>
        <dbReference type="SAM" id="MobiDB-lite"/>
    </source>
</evidence>
<feature type="domain" description="Ig-like" evidence="7">
    <location>
        <begin position="1376"/>
        <end position="1462"/>
    </location>
</feature>
<reference evidence="8" key="1">
    <citation type="submission" date="2016-11" db="UniProtKB">
        <authorList>
            <consortium name="WormBaseParasite"/>
        </authorList>
    </citation>
    <scope>IDENTIFICATION</scope>
    <source>
        <strain evidence="8">pt0022</strain>
    </source>
</reference>
<feature type="domain" description="Ig-like" evidence="7">
    <location>
        <begin position="3906"/>
        <end position="3979"/>
    </location>
</feature>
<dbReference type="GO" id="GO:0005886">
    <property type="term" value="C:plasma membrane"/>
    <property type="evidence" value="ECO:0007669"/>
    <property type="project" value="TreeGrafter"/>
</dbReference>
<dbReference type="Gene3D" id="2.60.40.10">
    <property type="entry name" value="Immunoglobulins"/>
    <property type="match status" value="17"/>
</dbReference>
<dbReference type="InterPro" id="IPR013783">
    <property type="entry name" value="Ig-like_fold"/>
</dbReference>
<feature type="region of interest" description="Disordered" evidence="6">
    <location>
        <begin position="402"/>
        <end position="429"/>
    </location>
</feature>
<dbReference type="FunFam" id="2.60.40.10:FF:000107">
    <property type="entry name" value="Myosin, light chain kinase a"/>
    <property type="match status" value="4"/>
</dbReference>
<evidence type="ECO:0000259" key="7">
    <source>
        <dbReference type="PROSITE" id="PS50835"/>
    </source>
</evidence>
<dbReference type="InterPro" id="IPR007110">
    <property type="entry name" value="Ig-like_dom"/>
</dbReference>
<feature type="domain" description="Ig-like" evidence="7">
    <location>
        <begin position="1255"/>
        <end position="1347"/>
    </location>
</feature>
<feature type="region of interest" description="Disordered" evidence="6">
    <location>
        <begin position="3683"/>
        <end position="3706"/>
    </location>
</feature>
<keyword evidence="5" id="KW-0175">Coiled coil</keyword>
<dbReference type="SMART" id="SM00409">
    <property type="entry name" value="IG"/>
    <property type="match status" value="14"/>
</dbReference>
<accession>A0A1I8ETT7</accession>
<feature type="domain" description="Ig-like" evidence="7">
    <location>
        <begin position="1585"/>
        <end position="1675"/>
    </location>
</feature>
<evidence type="ECO:0000256" key="1">
    <source>
        <dbReference type="ARBA" id="ARBA00022729"/>
    </source>
</evidence>
<feature type="domain" description="Ig-like" evidence="7">
    <location>
        <begin position="5431"/>
        <end position="5521"/>
    </location>
</feature>
<dbReference type="SUPFAM" id="SSF48726">
    <property type="entry name" value="Immunoglobulin"/>
    <property type="match status" value="17"/>
</dbReference>
<feature type="compositionally biased region" description="Basic and acidic residues" evidence="6">
    <location>
        <begin position="3684"/>
        <end position="3706"/>
    </location>
</feature>
<dbReference type="STRING" id="6293.A0A1I8ETT7"/>
<dbReference type="InterPro" id="IPR036179">
    <property type="entry name" value="Ig-like_dom_sf"/>
</dbReference>
<dbReference type="WBParaSite" id="maker-PairedContig_5080-snap-gene-0.5-mRNA-1">
    <property type="protein sequence ID" value="maker-PairedContig_5080-snap-gene-0.5-mRNA-1"/>
    <property type="gene ID" value="maker-PairedContig_5080-snap-gene-0.5"/>
</dbReference>
<dbReference type="InterPro" id="IPR003599">
    <property type="entry name" value="Ig_sub"/>
</dbReference>
<evidence type="ECO:0000256" key="3">
    <source>
        <dbReference type="ARBA" id="ARBA00023157"/>
    </source>
</evidence>
<dbReference type="PANTHER" id="PTHR45080:SF8">
    <property type="entry name" value="IG-LIKE DOMAIN-CONTAINING PROTEIN"/>
    <property type="match status" value="1"/>
</dbReference>
<dbReference type="SMART" id="SM00408">
    <property type="entry name" value="IGc2"/>
    <property type="match status" value="9"/>
</dbReference>
<dbReference type="GO" id="GO:0007156">
    <property type="term" value="P:homophilic cell adhesion via plasma membrane adhesion molecules"/>
    <property type="evidence" value="ECO:0007669"/>
    <property type="project" value="TreeGrafter"/>
</dbReference>
<feature type="domain" description="Ig-like" evidence="7">
    <location>
        <begin position="107"/>
        <end position="195"/>
    </location>
</feature>
<feature type="coiled-coil region" evidence="5">
    <location>
        <begin position="2954"/>
        <end position="2981"/>
    </location>
</feature>
<dbReference type="CDD" id="cd00096">
    <property type="entry name" value="Ig"/>
    <property type="match status" value="2"/>
</dbReference>
<keyword evidence="3" id="KW-1015">Disulfide bond</keyword>
<proteinExistence type="predicted"/>
<feature type="domain" description="Ig-like" evidence="7">
    <location>
        <begin position="5571"/>
        <end position="5658"/>
    </location>
</feature>
<evidence type="ECO:0000313" key="8">
    <source>
        <dbReference type="WBParaSite" id="maker-PairedContig_5080-snap-gene-0.5-mRNA-1"/>
    </source>
</evidence>
<feature type="domain" description="Ig-like" evidence="7">
    <location>
        <begin position="2172"/>
        <end position="2255"/>
    </location>
</feature>
<evidence type="ECO:0000256" key="4">
    <source>
        <dbReference type="ARBA" id="ARBA00023319"/>
    </source>
</evidence>
<protein>
    <recommendedName>
        <fullName evidence="7">Ig-like domain-containing protein</fullName>
    </recommendedName>
</protein>